<keyword evidence="2" id="KW-1185">Reference proteome</keyword>
<proteinExistence type="predicted"/>
<dbReference type="RefSeq" id="XP_049139707.1">
    <property type="nucleotide sequence ID" value="XM_049282564.1"/>
</dbReference>
<gene>
    <name evidence="1" type="ORF">CLUP02_03544</name>
</gene>
<dbReference type="Proteomes" id="UP000830671">
    <property type="component" value="Chromosome 2"/>
</dbReference>
<organism evidence="1 2">
    <name type="scientific">Colletotrichum lupini</name>
    <dbReference type="NCBI Taxonomy" id="145971"/>
    <lineage>
        <taxon>Eukaryota</taxon>
        <taxon>Fungi</taxon>
        <taxon>Dikarya</taxon>
        <taxon>Ascomycota</taxon>
        <taxon>Pezizomycotina</taxon>
        <taxon>Sordariomycetes</taxon>
        <taxon>Hypocreomycetidae</taxon>
        <taxon>Glomerellales</taxon>
        <taxon>Glomerellaceae</taxon>
        <taxon>Colletotrichum</taxon>
        <taxon>Colletotrichum acutatum species complex</taxon>
    </lineage>
</organism>
<name>A0A9Q8SJI2_9PEZI</name>
<reference evidence="1" key="1">
    <citation type="journal article" date="2021" name="Mol. Plant Microbe Interact.">
        <title>Complete Genome Sequence of the Plant-Pathogenic Fungus Colletotrichum lupini.</title>
        <authorList>
            <person name="Baroncelli R."/>
            <person name="Pensec F."/>
            <person name="Da Lio D."/>
            <person name="Boufleur T."/>
            <person name="Vicente I."/>
            <person name="Sarrocco S."/>
            <person name="Picot A."/>
            <person name="Baraldi E."/>
            <person name="Sukno S."/>
            <person name="Thon M."/>
            <person name="Le Floch G."/>
        </authorList>
    </citation>
    <scope>NUCLEOTIDE SEQUENCE</scope>
    <source>
        <strain evidence="1">IMI 504893</strain>
    </source>
</reference>
<dbReference type="GeneID" id="73337574"/>
<sequence length="94" mass="10254">MDMDGCREHGWIEAETNSNSLHLACRKGRGVVERRLCSIHAKGGAFQGSPIHLGSSIYATAGSSSRVLEQITLGIEVFAQLVNRTQELRPTMDV</sequence>
<dbReference type="EMBL" id="CP019474">
    <property type="protein sequence ID" value="UQC78070.1"/>
    <property type="molecule type" value="Genomic_DNA"/>
</dbReference>
<accession>A0A9Q8SJI2</accession>
<evidence type="ECO:0000313" key="1">
    <source>
        <dbReference type="EMBL" id="UQC78070.1"/>
    </source>
</evidence>
<protein>
    <submittedName>
        <fullName evidence="1">Uncharacterized protein</fullName>
    </submittedName>
</protein>
<evidence type="ECO:0000313" key="2">
    <source>
        <dbReference type="Proteomes" id="UP000830671"/>
    </source>
</evidence>
<dbReference type="KEGG" id="clup:CLUP02_03544"/>
<dbReference type="AlphaFoldDB" id="A0A9Q8SJI2"/>